<dbReference type="PROSITE" id="PS50088">
    <property type="entry name" value="ANK_REPEAT"/>
    <property type="match status" value="4"/>
</dbReference>
<dbReference type="Gene3D" id="1.25.40.20">
    <property type="entry name" value="Ankyrin repeat-containing domain"/>
    <property type="match status" value="3"/>
</dbReference>
<keyword evidence="1" id="KW-0677">Repeat</keyword>
<organism evidence="4 5">
    <name type="scientific">Lasiosphaeria ovina</name>
    <dbReference type="NCBI Taxonomy" id="92902"/>
    <lineage>
        <taxon>Eukaryota</taxon>
        <taxon>Fungi</taxon>
        <taxon>Dikarya</taxon>
        <taxon>Ascomycota</taxon>
        <taxon>Pezizomycotina</taxon>
        <taxon>Sordariomycetes</taxon>
        <taxon>Sordariomycetidae</taxon>
        <taxon>Sordariales</taxon>
        <taxon>Lasiosphaeriaceae</taxon>
        <taxon>Lasiosphaeria</taxon>
    </lineage>
</organism>
<evidence type="ECO:0000313" key="5">
    <source>
        <dbReference type="Proteomes" id="UP001287356"/>
    </source>
</evidence>
<dbReference type="Pfam" id="PF00023">
    <property type="entry name" value="Ank"/>
    <property type="match status" value="2"/>
</dbReference>
<evidence type="ECO:0000256" key="1">
    <source>
        <dbReference type="ARBA" id="ARBA00022737"/>
    </source>
</evidence>
<dbReference type="AlphaFoldDB" id="A0AAE0K7R2"/>
<dbReference type="SUPFAM" id="SSF48403">
    <property type="entry name" value="Ankyrin repeat"/>
    <property type="match status" value="1"/>
</dbReference>
<dbReference type="InterPro" id="IPR036770">
    <property type="entry name" value="Ankyrin_rpt-contain_sf"/>
</dbReference>
<keyword evidence="2 3" id="KW-0040">ANK repeat</keyword>
<proteinExistence type="predicted"/>
<evidence type="ECO:0000256" key="3">
    <source>
        <dbReference type="PROSITE-ProRule" id="PRU00023"/>
    </source>
</evidence>
<accession>A0AAE0K7R2</accession>
<keyword evidence="5" id="KW-1185">Reference proteome</keyword>
<dbReference type="PANTHER" id="PTHR24171">
    <property type="entry name" value="ANKYRIN REPEAT DOMAIN-CONTAINING PROTEIN 39-RELATED"/>
    <property type="match status" value="1"/>
</dbReference>
<dbReference type="Pfam" id="PF12796">
    <property type="entry name" value="Ank_2"/>
    <property type="match status" value="1"/>
</dbReference>
<dbReference type="InterPro" id="IPR002110">
    <property type="entry name" value="Ankyrin_rpt"/>
</dbReference>
<feature type="repeat" description="ANK" evidence="3">
    <location>
        <begin position="211"/>
        <end position="244"/>
    </location>
</feature>
<feature type="repeat" description="ANK" evidence="3">
    <location>
        <begin position="178"/>
        <end position="210"/>
    </location>
</feature>
<feature type="repeat" description="ANK" evidence="3">
    <location>
        <begin position="145"/>
        <end position="177"/>
    </location>
</feature>
<dbReference type="PROSITE" id="PS50297">
    <property type="entry name" value="ANK_REP_REGION"/>
    <property type="match status" value="4"/>
</dbReference>
<evidence type="ECO:0000256" key="2">
    <source>
        <dbReference type="ARBA" id="ARBA00023043"/>
    </source>
</evidence>
<sequence>MALSCAGTPEFLIRIPTVLVADHAIFRYARSGHVEGVRWLLASRQSTPFDITSNWGQSALRFAVSYNRLGVYGLLLAKKADPYFADKTHFQEDQTQLRELFSNTNMLDQRGFTRLHKTVLGLLQLGLASELEQSSQLAIDKTDMAGRTLLSWATTGGDHSTVQVLLKYGANFHMASLNGSTPLHWAVQSSSLTAVRLLLGAGAEVHKPNNKGYAPLHFAAPKRSDPETLELLLRFGANPDAQTHHGDTPIMNAARANHYKNFAFLMKNGASLNL</sequence>
<reference evidence="4" key="2">
    <citation type="submission" date="2023-06" db="EMBL/GenBank/DDBJ databases">
        <authorList>
            <consortium name="Lawrence Berkeley National Laboratory"/>
            <person name="Haridas S."/>
            <person name="Hensen N."/>
            <person name="Bonometti L."/>
            <person name="Westerberg I."/>
            <person name="Brannstrom I.O."/>
            <person name="Guillou S."/>
            <person name="Cros-Aarteil S."/>
            <person name="Calhoun S."/>
            <person name="Kuo A."/>
            <person name="Mondo S."/>
            <person name="Pangilinan J."/>
            <person name="Riley R."/>
            <person name="Labutti K."/>
            <person name="Andreopoulos B."/>
            <person name="Lipzen A."/>
            <person name="Chen C."/>
            <person name="Yanf M."/>
            <person name="Daum C."/>
            <person name="Ng V."/>
            <person name="Clum A."/>
            <person name="Steindorff A."/>
            <person name="Ohm R."/>
            <person name="Martin F."/>
            <person name="Silar P."/>
            <person name="Natvig D."/>
            <person name="Lalanne C."/>
            <person name="Gautier V."/>
            <person name="Ament-Velasquez S.L."/>
            <person name="Kruys A."/>
            <person name="Hutchinson M.I."/>
            <person name="Powell A.J."/>
            <person name="Barry K."/>
            <person name="Miller A.N."/>
            <person name="Grigoriev I.V."/>
            <person name="Debuchy R."/>
            <person name="Gladieux P."/>
            <person name="Thoren M.H."/>
            <person name="Johannesson H."/>
        </authorList>
    </citation>
    <scope>NUCLEOTIDE SEQUENCE</scope>
    <source>
        <strain evidence="4">CBS 958.72</strain>
    </source>
</reference>
<evidence type="ECO:0000313" key="4">
    <source>
        <dbReference type="EMBL" id="KAK3370925.1"/>
    </source>
</evidence>
<comment type="caution">
    <text evidence="4">The sequence shown here is derived from an EMBL/GenBank/DDBJ whole genome shotgun (WGS) entry which is preliminary data.</text>
</comment>
<feature type="repeat" description="ANK" evidence="3">
    <location>
        <begin position="245"/>
        <end position="274"/>
    </location>
</feature>
<reference evidence="4" key="1">
    <citation type="journal article" date="2023" name="Mol. Phylogenet. Evol.">
        <title>Genome-scale phylogeny and comparative genomics of the fungal order Sordariales.</title>
        <authorList>
            <person name="Hensen N."/>
            <person name="Bonometti L."/>
            <person name="Westerberg I."/>
            <person name="Brannstrom I.O."/>
            <person name="Guillou S."/>
            <person name="Cros-Aarteil S."/>
            <person name="Calhoun S."/>
            <person name="Haridas S."/>
            <person name="Kuo A."/>
            <person name="Mondo S."/>
            <person name="Pangilinan J."/>
            <person name="Riley R."/>
            <person name="LaButti K."/>
            <person name="Andreopoulos B."/>
            <person name="Lipzen A."/>
            <person name="Chen C."/>
            <person name="Yan M."/>
            <person name="Daum C."/>
            <person name="Ng V."/>
            <person name="Clum A."/>
            <person name="Steindorff A."/>
            <person name="Ohm R.A."/>
            <person name="Martin F."/>
            <person name="Silar P."/>
            <person name="Natvig D.O."/>
            <person name="Lalanne C."/>
            <person name="Gautier V."/>
            <person name="Ament-Velasquez S.L."/>
            <person name="Kruys A."/>
            <person name="Hutchinson M.I."/>
            <person name="Powell A.J."/>
            <person name="Barry K."/>
            <person name="Miller A.N."/>
            <person name="Grigoriev I.V."/>
            <person name="Debuchy R."/>
            <person name="Gladieux P."/>
            <person name="Hiltunen Thoren M."/>
            <person name="Johannesson H."/>
        </authorList>
    </citation>
    <scope>NUCLEOTIDE SEQUENCE</scope>
    <source>
        <strain evidence="4">CBS 958.72</strain>
    </source>
</reference>
<gene>
    <name evidence="4" type="ORF">B0T24DRAFT_705546</name>
</gene>
<dbReference type="Proteomes" id="UP001287356">
    <property type="component" value="Unassembled WGS sequence"/>
</dbReference>
<dbReference type="SMART" id="SM00248">
    <property type="entry name" value="ANK"/>
    <property type="match status" value="6"/>
</dbReference>
<protein>
    <submittedName>
        <fullName evidence="4">Ankyrin repeat-containing domain protein</fullName>
    </submittedName>
</protein>
<name>A0AAE0K7R2_9PEZI</name>
<dbReference type="EMBL" id="JAULSN010000005">
    <property type="protein sequence ID" value="KAK3370925.1"/>
    <property type="molecule type" value="Genomic_DNA"/>
</dbReference>